<comment type="caution">
    <text evidence="2">The sequence shown here is derived from an EMBL/GenBank/DDBJ whole genome shotgun (WGS) entry which is preliminary data.</text>
</comment>
<organism evidence="2 3">
    <name type="scientific">Prorocentrum cordatum</name>
    <dbReference type="NCBI Taxonomy" id="2364126"/>
    <lineage>
        <taxon>Eukaryota</taxon>
        <taxon>Sar</taxon>
        <taxon>Alveolata</taxon>
        <taxon>Dinophyceae</taxon>
        <taxon>Prorocentrales</taxon>
        <taxon>Prorocentraceae</taxon>
        <taxon>Prorocentrum</taxon>
    </lineage>
</organism>
<evidence type="ECO:0000256" key="1">
    <source>
        <dbReference type="SAM" id="MobiDB-lite"/>
    </source>
</evidence>
<protein>
    <recommendedName>
        <fullName evidence="4">3-deoxy-7-phosphoheptulonate synthase</fullName>
    </recommendedName>
</protein>
<proteinExistence type="predicted"/>
<accession>A0ABN9VUQ8</accession>
<feature type="region of interest" description="Disordered" evidence="1">
    <location>
        <begin position="40"/>
        <end position="102"/>
    </location>
</feature>
<reference evidence="2" key="1">
    <citation type="submission" date="2023-10" db="EMBL/GenBank/DDBJ databases">
        <authorList>
            <person name="Chen Y."/>
            <person name="Shah S."/>
            <person name="Dougan E. K."/>
            <person name="Thang M."/>
            <person name="Chan C."/>
        </authorList>
    </citation>
    <scope>NUCLEOTIDE SEQUENCE [LARGE SCALE GENOMIC DNA]</scope>
</reference>
<dbReference type="Proteomes" id="UP001189429">
    <property type="component" value="Unassembled WGS sequence"/>
</dbReference>
<evidence type="ECO:0000313" key="3">
    <source>
        <dbReference type="Proteomes" id="UP001189429"/>
    </source>
</evidence>
<keyword evidence="3" id="KW-1185">Reference proteome</keyword>
<gene>
    <name evidence="2" type="ORF">PCOR1329_LOCUS60518</name>
</gene>
<dbReference type="EMBL" id="CAUYUJ010017582">
    <property type="protein sequence ID" value="CAK0875984.1"/>
    <property type="molecule type" value="Genomic_DNA"/>
</dbReference>
<sequence>MGGDRDVLEQFPGLEWLAEPVNDELEFIDELRRSRPNLVFRGASGNATEPAGAASAGAPGAAAAAAEPGGEPRLEPAAGEGAGTEGAASAACGAAAPGARRW</sequence>
<evidence type="ECO:0000313" key="2">
    <source>
        <dbReference type="EMBL" id="CAK0875984.1"/>
    </source>
</evidence>
<evidence type="ECO:0008006" key="4">
    <source>
        <dbReference type="Google" id="ProtNLM"/>
    </source>
</evidence>
<feature type="compositionally biased region" description="Low complexity" evidence="1">
    <location>
        <begin position="45"/>
        <end position="102"/>
    </location>
</feature>
<name>A0ABN9VUQ8_9DINO</name>